<dbReference type="SUPFAM" id="SSF46894">
    <property type="entry name" value="C-terminal effector domain of the bipartite response regulators"/>
    <property type="match status" value="1"/>
</dbReference>
<keyword evidence="5" id="KW-0804">Transcription</keyword>
<dbReference type="Proteomes" id="UP000245202">
    <property type="component" value="Unassembled WGS sequence"/>
</dbReference>
<dbReference type="InterPro" id="IPR036388">
    <property type="entry name" value="WH-like_DNA-bd_sf"/>
</dbReference>
<dbReference type="Pfam" id="PF00486">
    <property type="entry name" value="Trans_reg_C"/>
    <property type="match status" value="1"/>
</dbReference>
<dbReference type="PROSITE" id="PS50110">
    <property type="entry name" value="RESPONSE_REGULATORY"/>
    <property type="match status" value="1"/>
</dbReference>
<dbReference type="SMART" id="SM00448">
    <property type="entry name" value="REC"/>
    <property type="match status" value="1"/>
</dbReference>
<evidence type="ECO:0000256" key="5">
    <source>
        <dbReference type="ARBA" id="ARBA00023163"/>
    </source>
</evidence>
<comment type="similarity">
    <text evidence="1">Belongs to the AfsR/DnrI/RedD regulatory family.</text>
</comment>
<protein>
    <recommendedName>
        <fullName evidence="7">Response regulatory domain-containing protein</fullName>
    </recommendedName>
</protein>
<evidence type="ECO:0000259" key="7">
    <source>
        <dbReference type="PROSITE" id="PS50110"/>
    </source>
</evidence>
<evidence type="ECO:0000256" key="1">
    <source>
        <dbReference type="ARBA" id="ARBA00005820"/>
    </source>
</evidence>
<evidence type="ECO:0000256" key="3">
    <source>
        <dbReference type="ARBA" id="ARBA00023015"/>
    </source>
</evidence>
<dbReference type="SMART" id="SM01043">
    <property type="entry name" value="BTAD"/>
    <property type="match status" value="1"/>
</dbReference>
<dbReference type="InterPro" id="IPR016032">
    <property type="entry name" value="Sig_transdc_resp-reg_C-effctor"/>
</dbReference>
<dbReference type="InterPro" id="IPR001789">
    <property type="entry name" value="Sig_transdc_resp-reg_receiver"/>
</dbReference>
<dbReference type="InterPro" id="IPR001867">
    <property type="entry name" value="OmpR/PhoB-type_DNA-bd"/>
</dbReference>
<dbReference type="InterPro" id="IPR011990">
    <property type="entry name" value="TPR-like_helical_dom_sf"/>
</dbReference>
<dbReference type="SUPFAM" id="SSF48452">
    <property type="entry name" value="TPR-like"/>
    <property type="match status" value="1"/>
</dbReference>
<dbReference type="InterPro" id="IPR011006">
    <property type="entry name" value="CheY-like_superfamily"/>
</dbReference>
<dbReference type="InterPro" id="IPR051677">
    <property type="entry name" value="AfsR-DnrI-RedD_regulator"/>
</dbReference>
<gene>
    <name evidence="8" type="ORF">PAT3040_04754</name>
</gene>
<dbReference type="Gene3D" id="1.25.40.10">
    <property type="entry name" value="Tetratricopeptide repeat domain"/>
    <property type="match status" value="1"/>
</dbReference>
<keyword evidence="4" id="KW-0238">DNA-binding</keyword>
<dbReference type="Pfam" id="PF00072">
    <property type="entry name" value="Response_reg"/>
    <property type="match status" value="1"/>
</dbReference>
<dbReference type="EMBL" id="BDQX01000289">
    <property type="protein sequence ID" value="GBG10045.1"/>
    <property type="molecule type" value="Genomic_DNA"/>
</dbReference>
<evidence type="ECO:0000256" key="4">
    <source>
        <dbReference type="ARBA" id="ARBA00023125"/>
    </source>
</evidence>
<dbReference type="GO" id="GO:0003677">
    <property type="term" value="F:DNA binding"/>
    <property type="evidence" value="ECO:0007669"/>
    <property type="project" value="UniProtKB-KW"/>
</dbReference>
<evidence type="ECO:0000313" key="8">
    <source>
        <dbReference type="EMBL" id="GBG10045.1"/>
    </source>
</evidence>
<reference evidence="8 9" key="1">
    <citation type="submission" date="2017-08" db="EMBL/GenBank/DDBJ databases">
        <title>Substantial Increase in Enzyme Production by Combined Drug-Resistance Mutations in Paenibacillus agaridevorans.</title>
        <authorList>
            <person name="Tanaka Y."/>
            <person name="Funane K."/>
            <person name="Hosaka T."/>
            <person name="Shiwa Y."/>
            <person name="Fujita N."/>
            <person name="Miyazaki T."/>
            <person name="Yoshikawa H."/>
            <person name="Murakami K."/>
            <person name="Kasahara K."/>
            <person name="Inaoka T."/>
            <person name="Hiraga Y."/>
            <person name="Ochi K."/>
        </authorList>
    </citation>
    <scope>NUCLEOTIDE SEQUENCE [LARGE SCALE GENOMIC DNA]</scope>
    <source>
        <strain evidence="8 9">T-3040</strain>
    </source>
</reference>
<name>A0A2R5EV89_9BACL</name>
<dbReference type="GO" id="GO:0000160">
    <property type="term" value="P:phosphorelay signal transduction system"/>
    <property type="evidence" value="ECO:0007669"/>
    <property type="project" value="UniProtKB-KW"/>
</dbReference>
<evidence type="ECO:0000256" key="6">
    <source>
        <dbReference type="PROSITE-ProRule" id="PRU00169"/>
    </source>
</evidence>
<organism evidence="8 9">
    <name type="scientific">Paenibacillus agaridevorans</name>
    <dbReference type="NCBI Taxonomy" id="171404"/>
    <lineage>
        <taxon>Bacteria</taxon>
        <taxon>Bacillati</taxon>
        <taxon>Bacillota</taxon>
        <taxon>Bacilli</taxon>
        <taxon>Bacillales</taxon>
        <taxon>Paenibacillaceae</taxon>
        <taxon>Paenibacillus</taxon>
    </lineage>
</organism>
<dbReference type="RefSeq" id="WP_108994628.1">
    <property type="nucleotide sequence ID" value="NZ_BDQX01000289.1"/>
</dbReference>
<sequence>MKVLLVDDEHAMLLAMRLLLAKIEGVELVGAFQSAAEALDFVHRTEVDLAFLDIQLAEDSGLDLARRLRSLNAGLDIVFTTSHTGFAMQAYDVYPLDYMVKPISRKRLAQTISRAAAGRAVPEAQAQTRDSAASRLEVRGLGCFEASGQQTGNVRWISRKSMELFAYLVNHRGRSVAKARVIEELFPDMPFKNAERYLYTAVYQLRKALSEHGCKEMVVSAQEKYRVDLDCADVDFIRFEEDLQQCLEINESNAAAAIRLESRYTGELFEGNAFDWADAERERLTIQYESFARRLAGWLLAQKQYREVTRIAGRIAARNAFDEEARMLLLQAYGAMGDRQSLRDCYGSYKQLLHEELGVGPAPHVEQLYEQYR</sequence>
<dbReference type="InterPro" id="IPR005158">
    <property type="entry name" value="BTAD"/>
</dbReference>
<dbReference type="SUPFAM" id="SSF52172">
    <property type="entry name" value="CheY-like"/>
    <property type="match status" value="1"/>
</dbReference>
<feature type="domain" description="Response regulatory" evidence="7">
    <location>
        <begin position="2"/>
        <end position="116"/>
    </location>
</feature>
<keyword evidence="9" id="KW-1185">Reference proteome</keyword>
<proteinExistence type="inferred from homology"/>
<accession>A0A2R5EV89</accession>
<evidence type="ECO:0000313" key="9">
    <source>
        <dbReference type="Proteomes" id="UP000245202"/>
    </source>
</evidence>
<keyword evidence="3" id="KW-0805">Transcription regulation</keyword>
<dbReference type="GO" id="GO:0006355">
    <property type="term" value="P:regulation of DNA-templated transcription"/>
    <property type="evidence" value="ECO:0007669"/>
    <property type="project" value="InterPro"/>
</dbReference>
<keyword evidence="6" id="KW-0597">Phosphoprotein</keyword>
<dbReference type="PANTHER" id="PTHR35807">
    <property type="entry name" value="TRANSCRIPTIONAL REGULATOR REDD-RELATED"/>
    <property type="match status" value="1"/>
</dbReference>
<dbReference type="Gene3D" id="3.40.50.2300">
    <property type="match status" value="1"/>
</dbReference>
<dbReference type="AlphaFoldDB" id="A0A2R5EV89"/>
<dbReference type="Pfam" id="PF03704">
    <property type="entry name" value="BTAD"/>
    <property type="match status" value="1"/>
</dbReference>
<evidence type="ECO:0000256" key="2">
    <source>
        <dbReference type="ARBA" id="ARBA00023012"/>
    </source>
</evidence>
<dbReference type="Gene3D" id="1.10.10.10">
    <property type="entry name" value="Winged helix-like DNA-binding domain superfamily/Winged helix DNA-binding domain"/>
    <property type="match status" value="1"/>
</dbReference>
<comment type="caution">
    <text evidence="8">The sequence shown here is derived from an EMBL/GenBank/DDBJ whole genome shotgun (WGS) entry which is preliminary data.</text>
</comment>
<feature type="modified residue" description="4-aspartylphosphate" evidence="6">
    <location>
        <position position="53"/>
    </location>
</feature>
<keyword evidence="2" id="KW-0902">Two-component regulatory system</keyword>